<protein>
    <recommendedName>
        <fullName evidence="4">DUF3899 domain-containing protein</fullName>
    </recommendedName>
</protein>
<feature type="transmembrane region" description="Helical" evidence="1">
    <location>
        <begin position="128"/>
        <end position="147"/>
    </location>
</feature>
<gene>
    <name evidence="2" type="ORF">MCORR_v1c04730</name>
</gene>
<dbReference type="AlphaFoldDB" id="A0A2S5RHZ2"/>
<evidence type="ECO:0000313" key="3">
    <source>
        <dbReference type="Proteomes" id="UP000239785"/>
    </source>
</evidence>
<reference evidence="2 3" key="1">
    <citation type="submission" date="2017-11" db="EMBL/GenBank/DDBJ databases">
        <title>Genome sequence of Mesoplasma corruscae ELCA-2 (ATCC 49579).</title>
        <authorList>
            <person name="Lo W.-S."/>
            <person name="Kuo C.-H."/>
        </authorList>
    </citation>
    <scope>NUCLEOTIDE SEQUENCE [LARGE SCALE GENOMIC DNA]</scope>
    <source>
        <strain evidence="2 3">ELCA-2</strain>
    </source>
</reference>
<comment type="caution">
    <text evidence="2">The sequence shown here is derived from an EMBL/GenBank/DDBJ whole genome shotgun (WGS) entry which is preliminary data.</text>
</comment>
<sequence>MNSKSKNISKLSKKNKYFKEADNNFNRTSTEYKYKYNKKLRYYHYLIVVAFVFVYTIVTFLLTYFLNNTQENLWEYLITSAAFLFLLFAIINGWLRNRKTAKFFNDSRKRYHSTFTEEEGKSKKISKVLFLISFLFFVEIIIIILSTL</sequence>
<proteinExistence type="predicted"/>
<organism evidence="2 3">
    <name type="scientific">Mesoplasma corruscae</name>
    <dbReference type="NCBI Taxonomy" id="216874"/>
    <lineage>
        <taxon>Bacteria</taxon>
        <taxon>Bacillati</taxon>
        <taxon>Mycoplasmatota</taxon>
        <taxon>Mollicutes</taxon>
        <taxon>Entomoplasmatales</taxon>
        <taxon>Entomoplasmataceae</taxon>
        <taxon>Mesoplasma</taxon>
    </lineage>
</organism>
<feature type="transmembrane region" description="Helical" evidence="1">
    <location>
        <begin position="42"/>
        <end position="67"/>
    </location>
</feature>
<dbReference type="OrthoDB" id="400297at2"/>
<evidence type="ECO:0000313" key="2">
    <source>
        <dbReference type="EMBL" id="PPE06842.1"/>
    </source>
</evidence>
<feature type="transmembrane region" description="Helical" evidence="1">
    <location>
        <begin position="73"/>
        <end position="95"/>
    </location>
</feature>
<name>A0A2S5RHZ2_9MOLU</name>
<evidence type="ECO:0008006" key="4">
    <source>
        <dbReference type="Google" id="ProtNLM"/>
    </source>
</evidence>
<keyword evidence="1" id="KW-1133">Transmembrane helix</keyword>
<evidence type="ECO:0000256" key="1">
    <source>
        <dbReference type="SAM" id="Phobius"/>
    </source>
</evidence>
<keyword evidence="1" id="KW-0472">Membrane</keyword>
<keyword evidence="1" id="KW-0812">Transmembrane</keyword>
<dbReference type="Proteomes" id="UP000239785">
    <property type="component" value="Unassembled WGS sequence"/>
</dbReference>
<dbReference type="EMBL" id="PHNF01000001">
    <property type="protein sequence ID" value="PPE06842.1"/>
    <property type="molecule type" value="Genomic_DNA"/>
</dbReference>
<keyword evidence="3" id="KW-1185">Reference proteome</keyword>
<dbReference type="RefSeq" id="WP_104207996.1">
    <property type="nucleotide sequence ID" value="NZ_PHNF01000001.1"/>
</dbReference>
<accession>A0A2S5RHZ2</accession>